<evidence type="ECO:0000313" key="3">
    <source>
        <dbReference type="Proteomes" id="UP000612956"/>
    </source>
</evidence>
<dbReference type="RefSeq" id="WP_188828067.1">
    <property type="nucleotide sequence ID" value="NZ_BMMW01000001.1"/>
</dbReference>
<sequence length="227" mass="25540">MVTKLLLCLANSYKDGDRCVAGIDPETRKWFRLVSSREGGAVHLRDRQCPAKGEPRLLDRLSVMLSEPCPYGFQQENWLFQGGRLWVNMGRAGWDEACSLAERPDTLWLNGCHSEPGVNNCVPVARRNEVRDSLKLIHLGEVGITVSAPYEGRHRARAKFQYNGIRHILPVTDPEFLERCKIRGAGDYRLGESLLTVSLAGQHVDQKFHKLVAGIVQRGHQETGTRL</sequence>
<dbReference type="AlphaFoldDB" id="A0A917V6X1"/>
<dbReference type="Proteomes" id="UP000612956">
    <property type="component" value="Unassembled WGS sequence"/>
</dbReference>
<feature type="domain" description="Dual OB-containing" evidence="1">
    <location>
        <begin position="5"/>
        <end position="215"/>
    </location>
</feature>
<gene>
    <name evidence="2" type="ORF">GCM10011591_15670</name>
</gene>
<organism evidence="2 3">
    <name type="scientific">Nocardia camponoti</name>
    <dbReference type="NCBI Taxonomy" id="1616106"/>
    <lineage>
        <taxon>Bacteria</taxon>
        <taxon>Bacillati</taxon>
        <taxon>Actinomycetota</taxon>
        <taxon>Actinomycetes</taxon>
        <taxon>Mycobacteriales</taxon>
        <taxon>Nocardiaceae</taxon>
        <taxon>Nocardia</taxon>
    </lineage>
</organism>
<dbReference type="Pfam" id="PF22557">
    <property type="entry name" value="DuOB"/>
    <property type="match status" value="1"/>
</dbReference>
<name>A0A917V6X1_9NOCA</name>
<proteinExistence type="predicted"/>
<accession>A0A917V6X1</accession>
<dbReference type="InterPro" id="IPR054335">
    <property type="entry name" value="DuOB_dom"/>
</dbReference>
<keyword evidence="3" id="KW-1185">Reference proteome</keyword>
<reference evidence="2" key="2">
    <citation type="submission" date="2020-09" db="EMBL/GenBank/DDBJ databases">
        <authorList>
            <person name="Sun Q."/>
            <person name="Zhou Y."/>
        </authorList>
    </citation>
    <scope>NUCLEOTIDE SEQUENCE</scope>
    <source>
        <strain evidence="2">CGMCC 4.7278</strain>
    </source>
</reference>
<comment type="caution">
    <text evidence="2">The sequence shown here is derived from an EMBL/GenBank/DDBJ whole genome shotgun (WGS) entry which is preliminary data.</text>
</comment>
<protein>
    <recommendedName>
        <fullName evidence="1">Dual OB-containing domain-containing protein</fullName>
    </recommendedName>
</protein>
<dbReference type="EMBL" id="BMMW01000001">
    <property type="protein sequence ID" value="GGK44939.1"/>
    <property type="molecule type" value="Genomic_DNA"/>
</dbReference>
<evidence type="ECO:0000313" key="2">
    <source>
        <dbReference type="EMBL" id="GGK44939.1"/>
    </source>
</evidence>
<reference evidence="2" key="1">
    <citation type="journal article" date="2014" name="Int. J. Syst. Evol. Microbiol.">
        <title>Complete genome sequence of Corynebacterium casei LMG S-19264T (=DSM 44701T), isolated from a smear-ripened cheese.</title>
        <authorList>
            <consortium name="US DOE Joint Genome Institute (JGI-PGF)"/>
            <person name="Walter F."/>
            <person name="Albersmeier A."/>
            <person name="Kalinowski J."/>
            <person name="Ruckert C."/>
        </authorList>
    </citation>
    <scope>NUCLEOTIDE SEQUENCE</scope>
    <source>
        <strain evidence="2">CGMCC 4.7278</strain>
    </source>
</reference>
<evidence type="ECO:0000259" key="1">
    <source>
        <dbReference type="Pfam" id="PF22557"/>
    </source>
</evidence>